<feature type="region of interest" description="Disordered" evidence="1">
    <location>
        <begin position="1"/>
        <end position="23"/>
    </location>
</feature>
<protein>
    <submittedName>
        <fullName evidence="3">Uncharacterized protein</fullName>
    </submittedName>
</protein>
<organism evidence="3 4">
    <name type="scientific">Pelomonas margarita</name>
    <dbReference type="NCBI Taxonomy" id="3299031"/>
    <lineage>
        <taxon>Bacteria</taxon>
        <taxon>Pseudomonadati</taxon>
        <taxon>Pseudomonadota</taxon>
        <taxon>Betaproteobacteria</taxon>
        <taxon>Burkholderiales</taxon>
        <taxon>Sphaerotilaceae</taxon>
        <taxon>Roseateles</taxon>
    </lineage>
</organism>
<sequence length="212" mass="22844">MSDTPPVADGQARKSEHPASSPMDAEIRTVARLLKQELLKDLPFFGTCGVAVGWLMLVQYRLTQTGMGPKDSLADALFSDFVSFNAFGLVFLGLLALGSAVTCLAALNIHWPRLERVVDHLQTRLAQLASSIISFTLGLSLTALCHSLLTITAGGVGLFSMIALFDGMLVVGFGSAMLVARRRSPFDQWWVGVMFLVLALGATLSLIFWGVK</sequence>
<feature type="transmembrane region" description="Helical" evidence="2">
    <location>
        <begin position="128"/>
        <end position="149"/>
    </location>
</feature>
<evidence type="ECO:0000313" key="4">
    <source>
        <dbReference type="Proteomes" id="UP001606301"/>
    </source>
</evidence>
<reference evidence="3 4" key="1">
    <citation type="submission" date="2024-08" db="EMBL/GenBank/DDBJ databases">
        <authorList>
            <person name="Lu H."/>
        </authorList>
    </citation>
    <scope>NUCLEOTIDE SEQUENCE [LARGE SCALE GENOMIC DNA]</scope>
    <source>
        <strain evidence="3 4">LKC17W</strain>
    </source>
</reference>
<feature type="transmembrane region" description="Helical" evidence="2">
    <location>
        <begin position="155"/>
        <end position="180"/>
    </location>
</feature>
<feature type="transmembrane region" description="Helical" evidence="2">
    <location>
        <begin position="42"/>
        <end position="62"/>
    </location>
</feature>
<name>A0ABW7FQF1_9BURK</name>
<keyword evidence="2" id="KW-1133">Transmembrane helix</keyword>
<feature type="transmembrane region" description="Helical" evidence="2">
    <location>
        <begin position="189"/>
        <end position="211"/>
    </location>
</feature>
<accession>A0ABW7FQF1</accession>
<gene>
    <name evidence="3" type="ORF">ACG0Z3_22875</name>
</gene>
<keyword evidence="2" id="KW-0472">Membrane</keyword>
<evidence type="ECO:0000313" key="3">
    <source>
        <dbReference type="EMBL" id="MFG6443542.1"/>
    </source>
</evidence>
<keyword evidence="2" id="KW-0812">Transmembrane</keyword>
<proteinExistence type="predicted"/>
<dbReference type="Proteomes" id="UP001606301">
    <property type="component" value="Unassembled WGS sequence"/>
</dbReference>
<keyword evidence="4" id="KW-1185">Reference proteome</keyword>
<comment type="caution">
    <text evidence="3">The sequence shown here is derived from an EMBL/GenBank/DDBJ whole genome shotgun (WGS) entry which is preliminary data.</text>
</comment>
<evidence type="ECO:0000256" key="1">
    <source>
        <dbReference type="SAM" id="MobiDB-lite"/>
    </source>
</evidence>
<feature type="transmembrane region" description="Helical" evidence="2">
    <location>
        <begin position="82"/>
        <end position="107"/>
    </location>
</feature>
<evidence type="ECO:0000256" key="2">
    <source>
        <dbReference type="SAM" id="Phobius"/>
    </source>
</evidence>
<dbReference type="RefSeq" id="WP_394402286.1">
    <property type="nucleotide sequence ID" value="NZ_JBIGHW010000030.1"/>
</dbReference>
<dbReference type="EMBL" id="JBIGHW010000030">
    <property type="protein sequence ID" value="MFG6443542.1"/>
    <property type="molecule type" value="Genomic_DNA"/>
</dbReference>